<evidence type="ECO:0000259" key="2">
    <source>
        <dbReference type="Pfam" id="PF08327"/>
    </source>
</evidence>
<dbReference type="SUPFAM" id="SSF55961">
    <property type="entry name" value="Bet v1-like"/>
    <property type="match status" value="1"/>
</dbReference>
<dbReference type="AlphaFoldDB" id="A0A2S9JNE5"/>
<gene>
    <name evidence="3" type="ORF">C5749_14545</name>
</gene>
<dbReference type="RefSeq" id="WP_105726864.1">
    <property type="nucleotide sequence ID" value="NZ_PVBS01000002.1"/>
</dbReference>
<reference evidence="3 4" key="1">
    <citation type="submission" date="2018-02" db="EMBL/GenBank/DDBJ databases">
        <title>The draft genome of Sphingobacterium gobiense H7.</title>
        <authorList>
            <person name="Li L."/>
            <person name="Liu L."/>
            <person name="Zhang X."/>
            <person name="Wang T."/>
            <person name="Liang L."/>
        </authorList>
    </citation>
    <scope>NUCLEOTIDE SEQUENCE [LARGE SCALE GENOMIC DNA]</scope>
    <source>
        <strain evidence="3 4">ACCC 05757</strain>
    </source>
</reference>
<feature type="domain" description="Activator of Hsp90 ATPase homologue 1/2-like C-terminal" evidence="2">
    <location>
        <begin position="11"/>
        <end position="129"/>
    </location>
</feature>
<dbReference type="Proteomes" id="UP000238642">
    <property type="component" value="Unassembled WGS sequence"/>
</dbReference>
<name>A0A2S9JNE5_9SPHI</name>
<evidence type="ECO:0000313" key="4">
    <source>
        <dbReference type="Proteomes" id="UP000238642"/>
    </source>
</evidence>
<evidence type="ECO:0000313" key="3">
    <source>
        <dbReference type="EMBL" id="PRD54654.1"/>
    </source>
</evidence>
<comment type="similarity">
    <text evidence="1">Belongs to the AHA1 family.</text>
</comment>
<dbReference type="Pfam" id="PF08327">
    <property type="entry name" value="AHSA1"/>
    <property type="match status" value="1"/>
</dbReference>
<dbReference type="Gene3D" id="3.30.530.20">
    <property type="match status" value="1"/>
</dbReference>
<keyword evidence="4" id="KW-1185">Reference proteome</keyword>
<dbReference type="CDD" id="cd07814">
    <property type="entry name" value="SRPBCC_CalC_Aha1-like"/>
    <property type="match status" value="1"/>
</dbReference>
<proteinExistence type="inferred from homology"/>
<protein>
    <submittedName>
        <fullName evidence="3">ATPase</fullName>
    </submittedName>
</protein>
<dbReference type="InterPro" id="IPR023393">
    <property type="entry name" value="START-like_dom_sf"/>
</dbReference>
<sequence>MERIEQINYIKAPATLVYKALTTEEGLGQVWTKKLKVKPEIGFINEFDFNEGYLTKMKIIELHANDKVVWECIASDEEWVGTGISFDLSEKNNTTTVVLRHYNWKDMTDYYRWCSYNWAMFLYRLKMYCENEKTLP</sequence>
<accession>A0A2S9JNE5</accession>
<organism evidence="3 4">
    <name type="scientific">Sphingobacterium gobiense</name>
    <dbReference type="NCBI Taxonomy" id="1382456"/>
    <lineage>
        <taxon>Bacteria</taxon>
        <taxon>Pseudomonadati</taxon>
        <taxon>Bacteroidota</taxon>
        <taxon>Sphingobacteriia</taxon>
        <taxon>Sphingobacteriales</taxon>
        <taxon>Sphingobacteriaceae</taxon>
        <taxon>Sphingobacterium</taxon>
    </lineage>
</organism>
<evidence type="ECO:0000256" key="1">
    <source>
        <dbReference type="ARBA" id="ARBA00006817"/>
    </source>
</evidence>
<dbReference type="InterPro" id="IPR013538">
    <property type="entry name" value="ASHA1/2-like_C"/>
</dbReference>
<comment type="caution">
    <text evidence="3">The sequence shown here is derived from an EMBL/GenBank/DDBJ whole genome shotgun (WGS) entry which is preliminary data.</text>
</comment>
<dbReference type="OrthoDB" id="287565at2"/>
<dbReference type="EMBL" id="PVBS01000002">
    <property type="protein sequence ID" value="PRD54654.1"/>
    <property type="molecule type" value="Genomic_DNA"/>
</dbReference>